<dbReference type="SUPFAM" id="SSF47005">
    <property type="entry name" value="Peripheral subunit-binding domain of 2-oxo acid dehydrogenase complex"/>
    <property type="match status" value="1"/>
</dbReference>
<evidence type="ECO:0000313" key="4">
    <source>
        <dbReference type="EMBL" id="CAI8028290.1"/>
    </source>
</evidence>
<comment type="caution">
    <text evidence="4">The sequence shown here is derived from an EMBL/GenBank/DDBJ whole genome shotgun (WGS) entry which is preliminary data.</text>
</comment>
<gene>
    <name evidence="4" type="ORF">GBAR_LOCUS16150</name>
</gene>
<reference evidence="4" key="1">
    <citation type="submission" date="2023-03" db="EMBL/GenBank/DDBJ databases">
        <authorList>
            <person name="Steffen K."/>
            <person name="Cardenas P."/>
        </authorList>
    </citation>
    <scope>NUCLEOTIDE SEQUENCE</scope>
</reference>
<comment type="similarity">
    <text evidence="1">Belongs to the 2-oxoacid dehydrogenase family.</text>
</comment>
<dbReference type="Gene3D" id="4.10.320.10">
    <property type="entry name" value="E3-binding domain"/>
    <property type="match status" value="1"/>
</dbReference>
<name>A0AA35SDW7_GEOBA</name>
<dbReference type="InterPro" id="IPR004167">
    <property type="entry name" value="PSBD"/>
</dbReference>
<dbReference type="InterPro" id="IPR001078">
    <property type="entry name" value="2-oxoacid_DH_actylTfrase"/>
</dbReference>
<dbReference type="PROSITE" id="PS51826">
    <property type="entry name" value="PSBD"/>
    <property type="match status" value="1"/>
</dbReference>
<proteinExistence type="inferred from homology"/>
<evidence type="ECO:0000256" key="2">
    <source>
        <dbReference type="SAM" id="MobiDB-lite"/>
    </source>
</evidence>
<evidence type="ECO:0000256" key="1">
    <source>
        <dbReference type="ARBA" id="ARBA00007317"/>
    </source>
</evidence>
<dbReference type="InterPro" id="IPR045257">
    <property type="entry name" value="E2/Pdx1"/>
</dbReference>
<dbReference type="EMBL" id="CASHTH010002323">
    <property type="protein sequence ID" value="CAI8028290.1"/>
    <property type="molecule type" value="Genomic_DNA"/>
</dbReference>
<feature type="domain" description="Peripheral subunit-binding (PSBD)" evidence="3">
    <location>
        <begin position="43"/>
        <end position="80"/>
    </location>
</feature>
<dbReference type="GO" id="GO:0006086">
    <property type="term" value="P:pyruvate decarboxylation to acetyl-CoA"/>
    <property type="evidence" value="ECO:0007669"/>
    <property type="project" value="InterPro"/>
</dbReference>
<dbReference type="GO" id="GO:0016746">
    <property type="term" value="F:acyltransferase activity"/>
    <property type="evidence" value="ECO:0007669"/>
    <property type="project" value="InterPro"/>
</dbReference>
<organism evidence="4 5">
    <name type="scientific">Geodia barretti</name>
    <name type="common">Barrett's horny sponge</name>
    <dbReference type="NCBI Taxonomy" id="519541"/>
    <lineage>
        <taxon>Eukaryota</taxon>
        <taxon>Metazoa</taxon>
        <taxon>Porifera</taxon>
        <taxon>Demospongiae</taxon>
        <taxon>Heteroscleromorpha</taxon>
        <taxon>Tetractinellida</taxon>
        <taxon>Astrophorina</taxon>
        <taxon>Geodiidae</taxon>
        <taxon>Geodia</taxon>
    </lineage>
</organism>
<evidence type="ECO:0000259" key="3">
    <source>
        <dbReference type="PROSITE" id="PS51826"/>
    </source>
</evidence>
<sequence length="344" mass="36413">MTWVRRGQRLVRVAAAAYRGGQAVATPRLLSAGPTLIPSTSVPLSPAVRYLVDTNSLDPSLIPASGPHSRLLKGDVLWYMETGMDGSGEASSLKPTKRPPSSTSLSPPSSLPPSSSLKPSQPTPHTSKAKFTDVAVDDSHRSRAFTSVQSKMSLPHSSASIHCQVGPLLSSLQHNGRERAMLLLESHFIKAAASTLKQFPHSNAVWNEDGPLLLPSVNISVRVLSEGILLPTPVIIRDANRASVQSIASVIERATAGTEDGSSPPVTSASLMVSSLVSSSLSHYTDLVQSPHSAALSLAGVQKTFSEEESSATVAVCLSCDSRVLNSDLASQWLQQFKANIEII</sequence>
<evidence type="ECO:0000313" key="5">
    <source>
        <dbReference type="Proteomes" id="UP001174909"/>
    </source>
</evidence>
<accession>A0AA35SDW7</accession>
<protein>
    <submittedName>
        <fullName evidence="4">Pyruvate dehydrogenase protein X component, mitochondrial</fullName>
    </submittedName>
</protein>
<dbReference type="Pfam" id="PF02817">
    <property type="entry name" value="E3_binding"/>
    <property type="match status" value="1"/>
</dbReference>
<keyword evidence="4" id="KW-0670">Pyruvate</keyword>
<dbReference type="AlphaFoldDB" id="A0AA35SDW7"/>
<dbReference type="SUPFAM" id="SSF52777">
    <property type="entry name" value="CoA-dependent acyltransferases"/>
    <property type="match status" value="1"/>
</dbReference>
<keyword evidence="5" id="KW-1185">Reference proteome</keyword>
<dbReference type="InterPro" id="IPR036625">
    <property type="entry name" value="E3-bd_dom_sf"/>
</dbReference>
<dbReference type="Gene3D" id="3.30.559.10">
    <property type="entry name" value="Chloramphenicol acetyltransferase-like domain"/>
    <property type="match status" value="1"/>
</dbReference>
<dbReference type="GO" id="GO:0045254">
    <property type="term" value="C:pyruvate dehydrogenase complex"/>
    <property type="evidence" value="ECO:0007669"/>
    <property type="project" value="InterPro"/>
</dbReference>
<dbReference type="InterPro" id="IPR023213">
    <property type="entry name" value="CAT-like_dom_sf"/>
</dbReference>
<dbReference type="PANTHER" id="PTHR23151:SF90">
    <property type="entry name" value="DIHYDROLIPOYLLYSINE-RESIDUE ACETYLTRANSFERASE COMPONENT OF PYRUVATE DEHYDROGENASE COMPLEX, MITOCHONDRIAL-RELATED"/>
    <property type="match status" value="1"/>
</dbReference>
<dbReference type="Pfam" id="PF00198">
    <property type="entry name" value="2-oxoacid_dh"/>
    <property type="match status" value="1"/>
</dbReference>
<dbReference type="GO" id="GO:0005739">
    <property type="term" value="C:mitochondrion"/>
    <property type="evidence" value="ECO:0007669"/>
    <property type="project" value="TreeGrafter"/>
</dbReference>
<dbReference type="Proteomes" id="UP001174909">
    <property type="component" value="Unassembled WGS sequence"/>
</dbReference>
<feature type="compositionally biased region" description="Low complexity" evidence="2">
    <location>
        <begin position="91"/>
        <end position="124"/>
    </location>
</feature>
<dbReference type="PANTHER" id="PTHR23151">
    <property type="entry name" value="DIHYDROLIPOAMIDE ACETYL/SUCCINYL-TRANSFERASE-RELATED"/>
    <property type="match status" value="1"/>
</dbReference>
<feature type="region of interest" description="Disordered" evidence="2">
    <location>
        <begin position="87"/>
        <end position="130"/>
    </location>
</feature>